<dbReference type="SUPFAM" id="SSF143631">
    <property type="entry name" value="ApbE-like"/>
    <property type="match status" value="1"/>
</dbReference>
<evidence type="ECO:0000256" key="7">
    <source>
        <dbReference type="ARBA" id="ARBA00022842"/>
    </source>
</evidence>
<gene>
    <name evidence="12" type="ORF">AYR66_22040</name>
</gene>
<feature type="binding site" evidence="11">
    <location>
        <position position="277"/>
    </location>
    <ligand>
        <name>Mg(2+)</name>
        <dbReference type="ChEBI" id="CHEBI:18420"/>
    </ligand>
</feature>
<proteinExistence type="inferred from homology"/>
<evidence type="ECO:0000256" key="10">
    <source>
        <dbReference type="PIRNR" id="PIRNR006268"/>
    </source>
</evidence>
<sequence>MLLFLAACSRNDATYRTKGEVFGTVVDVSIYGESEARANQLGERVMEEFGRLHKKFHAWKPSELTALNDAIARGEPYQADAEMVDLLKAATRLAEEAGHTFNPAVGRLIRLWGFQTSDIRPQGPSPEEIKRLVDANPRMSDLVFEGTKISSRNPTVMLDLGGYAKGYALDRAAQILRAEGVKAALINVGGNLLAIGQPGKRLWTVGIQDPRGAGMIATVELHDGEAVGTSGDYQRYFMKDGKRHGHIIDPRTGQTVDHVAAVTIITSGGKDAGTRSDGYTKPLFVIGPENWQAMAQRLGLKEVMLIDTKKNVMMTPAMRERMSGSKAQNG</sequence>
<accession>A0A254TL98</accession>
<dbReference type="Pfam" id="PF02424">
    <property type="entry name" value="ApbE"/>
    <property type="match status" value="1"/>
</dbReference>
<dbReference type="GO" id="GO:0016740">
    <property type="term" value="F:transferase activity"/>
    <property type="evidence" value="ECO:0007669"/>
    <property type="project" value="UniProtKB-UniRule"/>
</dbReference>
<reference evidence="12 13" key="1">
    <citation type="submission" date="2016-02" db="EMBL/GenBank/DDBJ databases">
        <authorList>
            <person name="Wen L."/>
            <person name="He K."/>
            <person name="Yang H."/>
        </authorList>
    </citation>
    <scope>NUCLEOTIDE SEQUENCE [LARGE SCALE GENOMIC DNA]</scope>
    <source>
        <strain evidence="12 13">TSA40</strain>
    </source>
</reference>
<protein>
    <recommendedName>
        <fullName evidence="2 10">FAD:protein FMN transferase</fullName>
        <ecNumber evidence="1 10">2.7.1.180</ecNumber>
    </recommendedName>
    <alternativeName>
        <fullName evidence="8 10">Flavin transferase</fullName>
    </alternativeName>
</protein>
<keyword evidence="5 10" id="KW-0479">Metal-binding</keyword>
<dbReference type="OrthoDB" id="9778595at2"/>
<evidence type="ECO:0000256" key="2">
    <source>
        <dbReference type="ARBA" id="ARBA00016337"/>
    </source>
</evidence>
<dbReference type="PANTHER" id="PTHR30040">
    <property type="entry name" value="THIAMINE BIOSYNTHESIS LIPOPROTEIN APBE"/>
    <property type="match status" value="1"/>
</dbReference>
<evidence type="ECO:0000256" key="8">
    <source>
        <dbReference type="ARBA" id="ARBA00031306"/>
    </source>
</evidence>
<feature type="binding site" evidence="11">
    <location>
        <position position="162"/>
    </location>
    <ligand>
        <name>Mg(2+)</name>
        <dbReference type="ChEBI" id="CHEBI:18420"/>
    </ligand>
</feature>
<dbReference type="PIRSF" id="PIRSF006268">
    <property type="entry name" value="ApbE"/>
    <property type="match status" value="1"/>
</dbReference>
<dbReference type="AlphaFoldDB" id="A0A254TL98"/>
<evidence type="ECO:0000313" key="13">
    <source>
        <dbReference type="Proteomes" id="UP000197535"/>
    </source>
</evidence>
<keyword evidence="4 10" id="KW-0808">Transferase</keyword>
<evidence type="ECO:0000256" key="5">
    <source>
        <dbReference type="ARBA" id="ARBA00022723"/>
    </source>
</evidence>
<evidence type="ECO:0000256" key="9">
    <source>
        <dbReference type="ARBA" id="ARBA00048540"/>
    </source>
</evidence>
<evidence type="ECO:0000313" key="12">
    <source>
        <dbReference type="EMBL" id="OWW22997.1"/>
    </source>
</evidence>
<evidence type="ECO:0000256" key="3">
    <source>
        <dbReference type="ARBA" id="ARBA00022630"/>
    </source>
</evidence>
<organism evidence="12 13">
    <name type="scientific">Noviherbaspirillum denitrificans</name>
    <dbReference type="NCBI Taxonomy" id="1968433"/>
    <lineage>
        <taxon>Bacteria</taxon>
        <taxon>Pseudomonadati</taxon>
        <taxon>Pseudomonadota</taxon>
        <taxon>Betaproteobacteria</taxon>
        <taxon>Burkholderiales</taxon>
        <taxon>Oxalobacteraceae</taxon>
        <taxon>Noviherbaspirillum</taxon>
    </lineage>
</organism>
<comment type="catalytic activity">
    <reaction evidence="9 10">
        <text>L-threonyl-[protein] + FAD = FMN-L-threonyl-[protein] + AMP + H(+)</text>
        <dbReference type="Rhea" id="RHEA:36847"/>
        <dbReference type="Rhea" id="RHEA-COMP:11060"/>
        <dbReference type="Rhea" id="RHEA-COMP:11061"/>
        <dbReference type="ChEBI" id="CHEBI:15378"/>
        <dbReference type="ChEBI" id="CHEBI:30013"/>
        <dbReference type="ChEBI" id="CHEBI:57692"/>
        <dbReference type="ChEBI" id="CHEBI:74257"/>
        <dbReference type="ChEBI" id="CHEBI:456215"/>
        <dbReference type="EC" id="2.7.1.180"/>
    </reaction>
</comment>
<dbReference type="EMBL" id="LSTO01000001">
    <property type="protein sequence ID" value="OWW22997.1"/>
    <property type="molecule type" value="Genomic_DNA"/>
</dbReference>
<dbReference type="GO" id="GO:0046872">
    <property type="term" value="F:metal ion binding"/>
    <property type="evidence" value="ECO:0007669"/>
    <property type="project" value="UniProtKB-UniRule"/>
</dbReference>
<comment type="caution">
    <text evidence="12">The sequence shown here is derived from an EMBL/GenBank/DDBJ whole genome shotgun (WGS) entry which is preliminary data.</text>
</comment>
<keyword evidence="13" id="KW-1185">Reference proteome</keyword>
<dbReference type="PANTHER" id="PTHR30040:SF2">
    <property type="entry name" value="FAD:PROTEIN FMN TRANSFERASE"/>
    <property type="match status" value="1"/>
</dbReference>
<evidence type="ECO:0000256" key="1">
    <source>
        <dbReference type="ARBA" id="ARBA00011955"/>
    </source>
</evidence>
<dbReference type="EC" id="2.7.1.180" evidence="1 10"/>
<dbReference type="Gene3D" id="3.10.520.10">
    <property type="entry name" value="ApbE-like domains"/>
    <property type="match status" value="1"/>
</dbReference>
<keyword evidence="7 10" id="KW-0460">Magnesium</keyword>
<evidence type="ECO:0000256" key="11">
    <source>
        <dbReference type="PIRSR" id="PIRSR006268-2"/>
    </source>
</evidence>
<evidence type="ECO:0000256" key="6">
    <source>
        <dbReference type="ARBA" id="ARBA00022827"/>
    </source>
</evidence>
<comment type="cofactor">
    <cofactor evidence="11">
        <name>Mg(2+)</name>
        <dbReference type="ChEBI" id="CHEBI:18420"/>
    </cofactor>
    <cofactor evidence="11">
        <name>Mn(2+)</name>
        <dbReference type="ChEBI" id="CHEBI:29035"/>
    </cofactor>
    <text evidence="11">Magnesium. Can also use manganese.</text>
</comment>
<dbReference type="InterPro" id="IPR024932">
    <property type="entry name" value="ApbE"/>
</dbReference>
<dbReference type="Proteomes" id="UP000197535">
    <property type="component" value="Unassembled WGS sequence"/>
</dbReference>
<dbReference type="InterPro" id="IPR003374">
    <property type="entry name" value="ApbE-like_sf"/>
</dbReference>
<keyword evidence="6 10" id="KW-0274">FAD</keyword>
<comment type="similarity">
    <text evidence="10">Belongs to the ApbE family.</text>
</comment>
<evidence type="ECO:0000256" key="4">
    <source>
        <dbReference type="ARBA" id="ARBA00022679"/>
    </source>
</evidence>
<keyword evidence="3 10" id="KW-0285">Flavoprotein</keyword>
<name>A0A254TL98_9BURK</name>